<dbReference type="Pfam" id="PF00155">
    <property type="entry name" value="Aminotran_1_2"/>
    <property type="match status" value="1"/>
</dbReference>
<comment type="similarity">
    <text evidence="2">Belongs to the class-I pyridoxal-phosphate-dependent aminotransferase family.</text>
</comment>
<keyword evidence="10" id="KW-1185">Reference proteome</keyword>
<protein>
    <submittedName>
        <fullName evidence="9">Aspartate aminotransferase</fullName>
    </submittedName>
</protein>
<gene>
    <name evidence="9" type="ORF">FVE85_5461</name>
</gene>
<name>A0A5J4Z2L8_PORPP</name>
<evidence type="ECO:0000256" key="6">
    <source>
        <dbReference type="ARBA" id="ARBA00022898"/>
    </source>
</evidence>
<keyword evidence="4 9" id="KW-0032">Aminotransferase</keyword>
<accession>A0A5J4Z2L8</accession>
<dbReference type="SUPFAM" id="SSF53383">
    <property type="entry name" value="PLP-dependent transferases"/>
    <property type="match status" value="1"/>
</dbReference>
<feature type="domain" description="Aminotransferase class I/classII large" evidence="8">
    <location>
        <begin position="40"/>
        <end position="402"/>
    </location>
</feature>
<dbReference type="PANTHER" id="PTHR46383:SF5">
    <property type="entry name" value="AMINOTRANSFERASE CLASS I_CLASSII DOMAIN-CONTAINING PROTEIN"/>
    <property type="match status" value="1"/>
</dbReference>
<comment type="caution">
    <text evidence="9">The sequence shown here is derived from an EMBL/GenBank/DDBJ whole genome shotgun (WGS) entry which is preliminary data.</text>
</comment>
<evidence type="ECO:0000256" key="2">
    <source>
        <dbReference type="ARBA" id="ARBA00007441"/>
    </source>
</evidence>
<organism evidence="9 10">
    <name type="scientific">Porphyridium purpureum</name>
    <name type="common">Red alga</name>
    <name type="synonym">Porphyridium cruentum</name>
    <dbReference type="NCBI Taxonomy" id="35688"/>
    <lineage>
        <taxon>Eukaryota</taxon>
        <taxon>Rhodophyta</taxon>
        <taxon>Bangiophyceae</taxon>
        <taxon>Porphyridiales</taxon>
        <taxon>Porphyridiaceae</taxon>
        <taxon>Porphyridium</taxon>
    </lineage>
</organism>
<keyword evidence="5 9" id="KW-0808">Transferase</keyword>
<keyword evidence="6 7" id="KW-0663">Pyridoxal phosphate</keyword>
<evidence type="ECO:0000256" key="5">
    <source>
        <dbReference type="ARBA" id="ARBA00022679"/>
    </source>
</evidence>
<proteinExistence type="inferred from homology"/>
<dbReference type="PANTHER" id="PTHR46383">
    <property type="entry name" value="ASPARTATE AMINOTRANSFERASE"/>
    <property type="match status" value="1"/>
</dbReference>
<dbReference type="EMBL" id="VRMN01000001">
    <property type="protein sequence ID" value="KAA8497876.1"/>
    <property type="molecule type" value="Genomic_DNA"/>
</dbReference>
<evidence type="ECO:0000313" key="9">
    <source>
        <dbReference type="EMBL" id="KAA8497876.1"/>
    </source>
</evidence>
<evidence type="ECO:0000256" key="1">
    <source>
        <dbReference type="ARBA" id="ARBA00001933"/>
    </source>
</evidence>
<dbReference type="Gene3D" id="3.40.640.10">
    <property type="entry name" value="Type I PLP-dependent aspartate aminotransferase-like (Major domain)"/>
    <property type="match status" value="1"/>
</dbReference>
<dbReference type="OMA" id="TPWYFNH"/>
<dbReference type="InterPro" id="IPR001917">
    <property type="entry name" value="Aminotrans_II_pyridoxalP_BS"/>
</dbReference>
<comment type="cofactor">
    <cofactor evidence="1 7">
        <name>pyridoxal 5'-phosphate</name>
        <dbReference type="ChEBI" id="CHEBI:597326"/>
    </cofactor>
</comment>
<dbReference type="GO" id="GO:0006520">
    <property type="term" value="P:amino acid metabolic process"/>
    <property type="evidence" value="ECO:0007669"/>
    <property type="project" value="InterPro"/>
</dbReference>
<evidence type="ECO:0000256" key="3">
    <source>
        <dbReference type="ARBA" id="ARBA00008392"/>
    </source>
</evidence>
<dbReference type="InterPro" id="IPR004839">
    <property type="entry name" value="Aminotransferase_I/II_large"/>
</dbReference>
<sequence length="423" mass="45757">MAGRSPGTGTAYVASHRVKATSPAIIDELLQEYGGRVEYNLGAGSAGFDAPQSVAATFVSASCSSERKGKLESFCGYGDVAGDADLRSHFTQKLVEQYGADPFGDLGVIVTAGANNAFVTAILGCTDVGDEVVVPSPFYFSHEMVLQTHGVQMVRSPRLPPAMLPSVDDMVARFSPRTRAVVLTSPCNPTGAVLCKSECQRLLRACRERAIWLIFDAAYEHFVYENGTGDTSDGLPLPCASDGVMYLFTMSKSYALAGIRVGFLVHPPHMTDQLLKVQDANITHPTRFSQHIALHVLRSSTSSWHAQHRSYLKQIRDRLVELLRPVVPTLNCPHGAFYLFIPLPPGTLDAEAAHFLARTYGLLLIPGSAFGTLALTNGDTQYLRLSFAKLTLTDTETVAARLRAGLSALSQRPSPRKLDVKTV</sequence>
<comment type="similarity">
    <text evidence="3 7">Belongs to the class-II pyridoxal-phosphate-dependent aminotransferase family.</text>
</comment>
<evidence type="ECO:0000256" key="7">
    <source>
        <dbReference type="RuleBase" id="RU003693"/>
    </source>
</evidence>
<dbReference type="GO" id="GO:0008483">
    <property type="term" value="F:transaminase activity"/>
    <property type="evidence" value="ECO:0007669"/>
    <property type="project" value="UniProtKB-KW"/>
</dbReference>
<evidence type="ECO:0000256" key="4">
    <source>
        <dbReference type="ARBA" id="ARBA00022576"/>
    </source>
</evidence>
<reference evidence="10" key="1">
    <citation type="journal article" date="2019" name="Nat. Commun.">
        <title>Expansion of phycobilisome linker gene families in mesophilic red algae.</title>
        <authorList>
            <person name="Lee J."/>
            <person name="Kim D."/>
            <person name="Bhattacharya D."/>
            <person name="Yoon H.S."/>
        </authorList>
    </citation>
    <scope>NUCLEOTIDE SEQUENCE [LARGE SCALE GENOMIC DNA]</scope>
    <source>
        <strain evidence="10">CCMP 1328</strain>
    </source>
</reference>
<dbReference type="InterPro" id="IPR015424">
    <property type="entry name" value="PyrdxlP-dep_Trfase"/>
</dbReference>
<evidence type="ECO:0000313" key="10">
    <source>
        <dbReference type="Proteomes" id="UP000324585"/>
    </source>
</evidence>
<dbReference type="GO" id="GO:0030170">
    <property type="term" value="F:pyridoxal phosphate binding"/>
    <property type="evidence" value="ECO:0007669"/>
    <property type="project" value="InterPro"/>
</dbReference>
<dbReference type="Proteomes" id="UP000324585">
    <property type="component" value="Unassembled WGS sequence"/>
</dbReference>
<dbReference type="AlphaFoldDB" id="A0A5J4Z2L8"/>
<dbReference type="InterPro" id="IPR050596">
    <property type="entry name" value="AspAT/PAT-like"/>
</dbReference>
<dbReference type="PROSITE" id="PS00599">
    <property type="entry name" value="AA_TRANSFER_CLASS_2"/>
    <property type="match status" value="1"/>
</dbReference>
<dbReference type="CDD" id="cd00609">
    <property type="entry name" value="AAT_like"/>
    <property type="match status" value="1"/>
</dbReference>
<evidence type="ECO:0000259" key="8">
    <source>
        <dbReference type="Pfam" id="PF00155"/>
    </source>
</evidence>
<dbReference type="OrthoDB" id="7042322at2759"/>
<dbReference type="InterPro" id="IPR015421">
    <property type="entry name" value="PyrdxlP-dep_Trfase_major"/>
</dbReference>